<accession>A0AA40DCM5</accession>
<reference evidence="3" key="1">
    <citation type="submission" date="2023-06" db="EMBL/GenBank/DDBJ databases">
        <title>Genome-scale phylogeny and comparative genomics of the fungal order Sordariales.</title>
        <authorList>
            <consortium name="Lawrence Berkeley National Laboratory"/>
            <person name="Hensen N."/>
            <person name="Bonometti L."/>
            <person name="Westerberg I."/>
            <person name="Brannstrom I.O."/>
            <person name="Guillou S."/>
            <person name="Cros-Aarteil S."/>
            <person name="Calhoun S."/>
            <person name="Haridas S."/>
            <person name="Kuo A."/>
            <person name="Mondo S."/>
            <person name="Pangilinan J."/>
            <person name="Riley R."/>
            <person name="Labutti K."/>
            <person name="Andreopoulos B."/>
            <person name="Lipzen A."/>
            <person name="Chen C."/>
            <person name="Yanf M."/>
            <person name="Daum C."/>
            <person name="Ng V."/>
            <person name="Clum A."/>
            <person name="Steindorff A."/>
            <person name="Ohm R."/>
            <person name="Martin F."/>
            <person name="Silar P."/>
            <person name="Natvig D."/>
            <person name="Lalanne C."/>
            <person name="Gautier V."/>
            <person name="Ament-Velasquez S.L."/>
            <person name="Kruys A."/>
            <person name="Hutchinson M.I."/>
            <person name="Powell A.J."/>
            <person name="Barry K."/>
            <person name="Miller A.N."/>
            <person name="Grigoriev I.V."/>
            <person name="Debuchy R."/>
            <person name="Gladieux P."/>
            <person name="Thoren M.H."/>
            <person name="Johannesson H."/>
        </authorList>
    </citation>
    <scope>NUCLEOTIDE SEQUENCE</scope>
    <source>
        <strain evidence="3">CBS 307.81</strain>
    </source>
</reference>
<keyword evidence="2" id="KW-0472">Membrane</keyword>
<protein>
    <submittedName>
        <fullName evidence="3">Uncharacterized protein</fullName>
    </submittedName>
</protein>
<sequence length="594" mass="65216">MSSNNTIADFRLQVWRYTPRGRNYKDNESTAKFLTQHCDLKGWTAQPSSLDKIDDQPHGNFVPLEVNFRFKVTAGKGDRRYDHIADLMELFELVFPSKLEEFFLPVQQHTTTHHMVLVPFGNRLAKETVYKHTRVKILRSLEIQSSIVVERSLITPIDMCNLALEVVRGSAVGADVATIVRALPTKWVTGASMIQEYDRLRKLITATRPEAISGPLKTIEDVANAWNKAEPCLDLMSTMIRHIDDCLDLKSLSGKNEIPPQQLYETMLGLRNANIFFSAYQGQMLSIADATPALMSPPQGIKIVVGAATAAAVVAAAAALLVYTFFTGGTGLIVAGGVSGAAFGGGATAGIGEWKRNKHASLCENFSQSIVELGDALTTANVALAVTYSQQVLQLPLHSKQWVSSQYDDVLRQLGIDTQQLKKVDFQGHAVEKVLREVLYRYSNFVMIREKLQKAAGVRTRRELAPKLDTQISQRLQIRSSPRAQTPVVSQQQAIGAISAPSTRSTRQLPSGGSSIAGGHITPSQQQLQQRNQFRSLPAAPSQNVPGLQQRSLPIQPKNTSSALQSQQSKSVQSRLNPAAPVRQAPNMQGSTSW</sequence>
<evidence type="ECO:0000256" key="1">
    <source>
        <dbReference type="SAM" id="MobiDB-lite"/>
    </source>
</evidence>
<name>A0AA40DCM5_9PEZI</name>
<feature type="region of interest" description="Disordered" evidence="1">
    <location>
        <begin position="479"/>
        <end position="594"/>
    </location>
</feature>
<feature type="transmembrane region" description="Helical" evidence="2">
    <location>
        <begin position="303"/>
        <end position="326"/>
    </location>
</feature>
<evidence type="ECO:0000256" key="2">
    <source>
        <dbReference type="SAM" id="Phobius"/>
    </source>
</evidence>
<keyword evidence="2" id="KW-0812">Transmembrane</keyword>
<dbReference type="EMBL" id="JAULSY010000020">
    <property type="protein sequence ID" value="KAK0671583.1"/>
    <property type="molecule type" value="Genomic_DNA"/>
</dbReference>
<gene>
    <name evidence="3" type="ORF">QBC41DRAFT_371756</name>
</gene>
<evidence type="ECO:0000313" key="3">
    <source>
        <dbReference type="EMBL" id="KAK0671583.1"/>
    </source>
</evidence>
<evidence type="ECO:0000313" key="4">
    <source>
        <dbReference type="Proteomes" id="UP001174997"/>
    </source>
</evidence>
<feature type="compositionally biased region" description="Polar residues" evidence="1">
    <location>
        <begin position="479"/>
        <end position="514"/>
    </location>
</feature>
<organism evidence="3 4">
    <name type="scientific">Cercophora samala</name>
    <dbReference type="NCBI Taxonomy" id="330535"/>
    <lineage>
        <taxon>Eukaryota</taxon>
        <taxon>Fungi</taxon>
        <taxon>Dikarya</taxon>
        <taxon>Ascomycota</taxon>
        <taxon>Pezizomycotina</taxon>
        <taxon>Sordariomycetes</taxon>
        <taxon>Sordariomycetidae</taxon>
        <taxon>Sordariales</taxon>
        <taxon>Lasiosphaeriaceae</taxon>
        <taxon>Cercophora</taxon>
    </lineage>
</organism>
<keyword evidence="4" id="KW-1185">Reference proteome</keyword>
<feature type="compositionally biased region" description="Polar residues" evidence="1">
    <location>
        <begin position="541"/>
        <end position="576"/>
    </location>
</feature>
<feature type="transmembrane region" description="Helical" evidence="2">
    <location>
        <begin position="332"/>
        <end position="352"/>
    </location>
</feature>
<keyword evidence="2" id="KW-1133">Transmembrane helix</keyword>
<dbReference type="AlphaFoldDB" id="A0AA40DCM5"/>
<dbReference type="Proteomes" id="UP001174997">
    <property type="component" value="Unassembled WGS sequence"/>
</dbReference>
<proteinExistence type="predicted"/>
<comment type="caution">
    <text evidence="3">The sequence shown here is derived from an EMBL/GenBank/DDBJ whole genome shotgun (WGS) entry which is preliminary data.</text>
</comment>